<dbReference type="PANTHER" id="PTHR14899:SF0">
    <property type="entry name" value="G KINASE-ANCHORING PROTEIN 1"/>
    <property type="match status" value="1"/>
</dbReference>
<comment type="similarity">
    <text evidence="2">Belongs to the GKAP1 family.</text>
</comment>
<evidence type="ECO:0000256" key="2">
    <source>
        <dbReference type="ARBA" id="ARBA00006662"/>
    </source>
</evidence>
<sequence>MAKVVASRFALLKVEGDDDDKGKKAAPKSNSAQASKKKNKKKKGGQDDEELRNLAFGRPTSGHQKQNKKKASPSEDDWEKWQETDKQLTADAYEKDLQEALLQSKLEFEKTQQLDKKTAQEAGFPESHSQGKEEKKKKKHKDKPATMSLDQFNQMNSEKPKVFSEELEEVPSPVVPNTNGAELDPKFFSNVDDSVQKILQKEKIQAEYEKHFAVESIVSAKHRKEIEKKDKEIEFLRTSMKKLEEEYKQVKKRNKQLCVILAQGEMKEKAEVLLQVDQLTQVKDELTEQVAELTAELEKERSKVHSLKPELDKMKGSKHGGK</sequence>
<dbReference type="AlphaFoldDB" id="A0A8B8E0W0"/>
<name>A0A8B8E0W0_CRAVI</name>
<comment type="subcellular location">
    <subcellularLocation>
        <location evidence="1">Golgi apparatus</location>
    </subcellularLocation>
</comment>
<dbReference type="GO" id="GO:0007165">
    <property type="term" value="P:signal transduction"/>
    <property type="evidence" value="ECO:0007669"/>
    <property type="project" value="InterPro"/>
</dbReference>
<evidence type="ECO:0000256" key="1">
    <source>
        <dbReference type="ARBA" id="ARBA00004555"/>
    </source>
</evidence>
<dbReference type="GeneID" id="111130507"/>
<dbReference type="PRINTS" id="PR02083">
    <property type="entry name" value="GKINASEAP1"/>
</dbReference>
<accession>A0A8B8E0W0</accession>
<dbReference type="OrthoDB" id="5864420at2759"/>
<feature type="compositionally biased region" description="Polar residues" evidence="5">
    <location>
        <begin position="148"/>
        <end position="157"/>
    </location>
</feature>
<dbReference type="Proteomes" id="UP000694844">
    <property type="component" value="Chromosome 4"/>
</dbReference>
<dbReference type="InterPro" id="IPR026109">
    <property type="entry name" value="GKAP1"/>
</dbReference>
<evidence type="ECO:0000256" key="4">
    <source>
        <dbReference type="ARBA" id="ARBA00023054"/>
    </source>
</evidence>
<feature type="compositionally biased region" description="Basic and acidic residues" evidence="5">
    <location>
        <begin position="297"/>
        <end position="315"/>
    </location>
</feature>
<keyword evidence="3" id="KW-0333">Golgi apparatus</keyword>
<protein>
    <submittedName>
        <fullName evidence="7">G kinase-anchoring protein 1-like</fullName>
    </submittedName>
</protein>
<proteinExistence type="inferred from homology"/>
<keyword evidence="6" id="KW-1185">Reference proteome</keyword>
<dbReference type="KEGG" id="cvn:111130507"/>
<dbReference type="GO" id="GO:0005794">
    <property type="term" value="C:Golgi apparatus"/>
    <property type="evidence" value="ECO:0007669"/>
    <property type="project" value="UniProtKB-SubCell"/>
</dbReference>
<evidence type="ECO:0000256" key="5">
    <source>
        <dbReference type="SAM" id="MobiDB-lite"/>
    </source>
</evidence>
<evidence type="ECO:0000256" key="3">
    <source>
        <dbReference type="ARBA" id="ARBA00023034"/>
    </source>
</evidence>
<dbReference type="PANTHER" id="PTHR14899">
    <property type="entry name" value="G KINASE ANCHORING PROTEIN 1"/>
    <property type="match status" value="1"/>
</dbReference>
<organism evidence="6 7">
    <name type="scientific">Crassostrea virginica</name>
    <name type="common">Eastern oyster</name>
    <dbReference type="NCBI Taxonomy" id="6565"/>
    <lineage>
        <taxon>Eukaryota</taxon>
        <taxon>Metazoa</taxon>
        <taxon>Spiralia</taxon>
        <taxon>Lophotrochozoa</taxon>
        <taxon>Mollusca</taxon>
        <taxon>Bivalvia</taxon>
        <taxon>Autobranchia</taxon>
        <taxon>Pteriomorphia</taxon>
        <taxon>Ostreida</taxon>
        <taxon>Ostreoidea</taxon>
        <taxon>Ostreidae</taxon>
        <taxon>Crassostrea</taxon>
    </lineage>
</organism>
<feature type="region of interest" description="Disordered" evidence="5">
    <location>
        <begin position="297"/>
        <end position="322"/>
    </location>
</feature>
<evidence type="ECO:0000313" key="7">
    <source>
        <dbReference type="RefSeq" id="XP_022333359.1"/>
    </source>
</evidence>
<dbReference type="RefSeq" id="XP_022333359.1">
    <property type="nucleotide sequence ID" value="XM_022477651.1"/>
</dbReference>
<feature type="region of interest" description="Disordered" evidence="5">
    <location>
        <begin position="12"/>
        <end position="83"/>
    </location>
</feature>
<keyword evidence="4" id="KW-0175">Coiled coil</keyword>
<gene>
    <name evidence="7" type="primary">LOC111130507</name>
</gene>
<evidence type="ECO:0000313" key="6">
    <source>
        <dbReference type="Proteomes" id="UP000694844"/>
    </source>
</evidence>
<feature type="region of interest" description="Disordered" evidence="5">
    <location>
        <begin position="111"/>
        <end position="186"/>
    </location>
</feature>
<reference evidence="7" key="1">
    <citation type="submission" date="2025-08" db="UniProtKB">
        <authorList>
            <consortium name="RefSeq"/>
        </authorList>
    </citation>
    <scope>IDENTIFICATION</scope>
    <source>
        <tissue evidence="7">Whole sample</tissue>
    </source>
</reference>